<evidence type="ECO:0000256" key="1">
    <source>
        <dbReference type="SAM" id="MobiDB-lite"/>
    </source>
</evidence>
<sequence length="177" mass="19784">MTEFRALLSAAAEVSSRFNEGKKPDVFQTSASTPDREKWKPTVVFAEALKTPKAFKRTGGGGSWQSRNRLSINRYLVCPAKKNPQVSASTAGRFRIGCDIASQQRFHPDGIFNEFDVWWATMSVRVSPLSTNYSRDEGSYVRGRGRTRGSAPEIIREKGVSRGPAACRKEAWRGRPR</sequence>
<accession>A0A4Z2HW29</accession>
<comment type="caution">
    <text evidence="2">The sequence shown here is derived from an EMBL/GenBank/DDBJ whole genome shotgun (WGS) entry which is preliminary data.</text>
</comment>
<dbReference type="Proteomes" id="UP000314294">
    <property type="component" value="Unassembled WGS sequence"/>
</dbReference>
<organism evidence="2 3">
    <name type="scientific">Liparis tanakae</name>
    <name type="common">Tanaka's snailfish</name>
    <dbReference type="NCBI Taxonomy" id="230148"/>
    <lineage>
        <taxon>Eukaryota</taxon>
        <taxon>Metazoa</taxon>
        <taxon>Chordata</taxon>
        <taxon>Craniata</taxon>
        <taxon>Vertebrata</taxon>
        <taxon>Euteleostomi</taxon>
        <taxon>Actinopterygii</taxon>
        <taxon>Neopterygii</taxon>
        <taxon>Teleostei</taxon>
        <taxon>Neoteleostei</taxon>
        <taxon>Acanthomorphata</taxon>
        <taxon>Eupercaria</taxon>
        <taxon>Perciformes</taxon>
        <taxon>Cottioidei</taxon>
        <taxon>Cottales</taxon>
        <taxon>Liparidae</taxon>
        <taxon>Liparis</taxon>
    </lineage>
</organism>
<evidence type="ECO:0000313" key="3">
    <source>
        <dbReference type="Proteomes" id="UP000314294"/>
    </source>
</evidence>
<feature type="compositionally biased region" description="Basic and acidic residues" evidence="1">
    <location>
        <begin position="167"/>
        <end position="177"/>
    </location>
</feature>
<feature type="region of interest" description="Disordered" evidence="1">
    <location>
        <begin position="136"/>
        <end position="177"/>
    </location>
</feature>
<reference evidence="2 3" key="1">
    <citation type="submission" date="2019-03" db="EMBL/GenBank/DDBJ databases">
        <title>First draft genome of Liparis tanakae, snailfish: a comprehensive survey of snailfish specific genes.</title>
        <authorList>
            <person name="Kim W."/>
            <person name="Song I."/>
            <person name="Jeong J.-H."/>
            <person name="Kim D."/>
            <person name="Kim S."/>
            <person name="Ryu S."/>
            <person name="Song J.Y."/>
            <person name="Lee S.K."/>
        </authorList>
    </citation>
    <scope>NUCLEOTIDE SEQUENCE [LARGE SCALE GENOMIC DNA]</scope>
    <source>
        <tissue evidence="2">Muscle</tissue>
    </source>
</reference>
<evidence type="ECO:0000313" key="2">
    <source>
        <dbReference type="EMBL" id="TNN69173.1"/>
    </source>
</evidence>
<gene>
    <name evidence="2" type="ORF">EYF80_020640</name>
</gene>
<proteinExistence type="predicted"/>
<dbReference type="EMBL" id="SRLO01000179">
    <property type="protein sequence ID" value="TNN69173.1"/>
    <property type="molecule type" value="Genomic_DNA"/>
</dbReference>
<name>A0A4Z2HW29_9TELE</name>
<protein>
    <submittedName>
        <fullName evidence="2">Uncharacterized protein</fullName>
    </submittedName>
</protein>
<keyword evidence="3" id="KW-1185">Reference proteome</keyword>
<dbReference type="AlphaFoldDB" id="A0A4Z2HW29"/>